<feature type="domain" description="N-acetyltransferase" evidence="9">
    <location>
        <begin position="8"/>
        <end position="152"/>
    </location>
</feature>
<evidence type="ECO:0000313" key="10">
    <source>
        <dbReference type="EMBL" id="HIW85782.1"/>
    </source>
</evidence>
<dbReference type="GO" id="GO:0047663">
    <property type="term" value="F:aminoglycoside 6'-N-acetyltransferase activity"/>
    <property type="evidence" value="ECO:0007669"/>
    <property type="project" value="UniProtKB-EC"/>
</dbReference>
<comment type="caution">
    <text evidence="10">The sequence shown here is derived from an EMBL/GenBank/DDBJ whole genome shotgun (WGS) entry which is preliminary data.</text>
</comment>
<organism evidence="10 11">
    <name type="scientific">Candidatus Eubacterium faecipullorum</name>
    <dbReference type="NCBI Taxonomy" id="2838571"/>
    <lineage>
        <taxon>Bacteria</taxon>
        <taxon>Bacillati</taxon>
        <taxon>Bacillota</taxon>
        <taxon>Clostridia</taxon>
        <taxon>Eubacteriales</taxon>
        <taxon>Eubacteriaceae</taxon>
        <taxon>Eubacterium</taxon>
    </lineage>
</organism>
<evidence type="ECO:0000259" key="9">
    <source>
        <dbReference type="PROSITE" id="PS51186"/>
    </source>
</evidence>
<comment type="catalytic activity">
    <reaction evidence="8">
        <text>kanamycin B + acetyl-CoA = N(6')-acetylkanamycin B + CoA + H(+)</text>
        <dbReference type="Rhea" id="RHEA:16449"/>
        <dbReference type="ChEBI" id="CHEBI:15378"/>
        <dbReference type="ChEBI" id="CHEBI:57287"/>
        <dbReference type="ChEBI" id="CHEBI:57288"/>
        <dbReference type="ChEBI" id="CHEBI:58390"/>
        <dbReference type="ChEBI" id="CHEBI:58549"/>
        <dbReference type="EC" id="2.3.1.82"/>
    </reaction>
</comment>
<protein>
    <recommendedName>
        <fullName evidence="3">Aminoglycoside N(6')-acetyltransferase type 1</fullName>
        <ecNumber evidence="2">2.3.1.82</ecNumber>
    </recommendedName>
    <alternativeName>
        <fullName evidence="7">Aminoglycoside resistance protein</fullName>
    </alternativeName>
</protein>
<dbReference type="Gene3D" id="3.40.630.30">
    <property type="match status" value="1"/>
</dbReference>
<evidence type="ECO:0000256" key="7">
    <source>
        <dbReference type="ARBA" id="ARBA00029660"/>
    </source>
</evidence>
<reference evidence="10" key="2">
    <citation type="submission" date="2021-04" db="EMBL/GenBank/DDBJ databases">
        <authorList>
            <person name="Gilroy R."/>
        </authorList>
    </citation>
    <scope>NUCLEOTIDE SEQUENCE</scope>
    <source>
        <strain evidence="10">421</strain>
    </source>
</reference>
<keyword evidence="6 10" id="KW-0012">Acyltransferase</keyword>
<evidence type="ECO:0000256" key="3">
    <source>
        <dbReference type="ARBA" id="ARBA00017677"/>
    </source>
</evidence>
<gene>
    <name evidence="10" type="ORF">IAA48_04730</name>
</gene>
<keyword evidence="4 10" id="KW-0808">Transferase</keyword>
<evidence type="ECO:0000256" key="1">
    <source>
        <dbReference type="ARBA" id="ARBA00011738"/>
    </source>
</evidence>
<dbReference type="InterPro" id="IPR024170">
    <property type="entry name" value="Aminoglycoside_N6-AcTrfrase"/>
</dbReference>
<evidence type="ECO:0000256" key="8">
    <source>
        <dbReference type="ARBA" id="ARBA00048923"/>
    </source>
</evidence>
<dbReference type="EC" id="2.3.1.82" evidence="2"/>
<dbReference type="AlphaFoldDB" id="A0A9D1UFD5"/>
<evidence type="ECO:0000256" key="6">
    <source>
        <dbReference type="ARBA" id="ARBA00023315"/>
    </source>
</evidence>
<dbReference type="EMBL" id="DXGE01000019">
    <property type="protein sequence ID" value="HIW85782.1"/>
    <property type="molecule type" value="Genomic_DNA"/>
</dbReference>
<dbReference type="PANTHER" id="PTHR43877">
    <property type="entry name" value="AMINOALKYLPHOSPHONATE N-ACETYLTRANSFERASE-RELATED-RELATED"/>
    <property type="match status" value="1"/>
</dbReference>
<evidence type="ECO:0000256" key="5">
    <source>
        <dbReference type="ARBA" id="ARBA00023251"/>
    </source>
</evidence>
<accession>A0A9D1UFD5</accession>
<dbReference type="PANTHER" id="PTHR43877:SF2">
    <property type="entry name" value="AMINOALKYLPHOSPHONATE N-ACETYLTRANSFERASE-RELATED"/>
    <property type="match status" value="1"/>
</dbReference>
<proteinExistence type="predicted"/>
<dbReference type="Pfam" id="PF00583">
    <property type="entry name" value="Acetyltransf_1"/>
    <property type="match status" value="1"/>
</dbReference>
<dbReference type="InterPro" id="IPR000182">
    <property type="entry name" value="GNAT_dom"/>
</dbReference>
<dbReference type="InterPro" id="IPR016181">
    <property type="entry name" value="Acyl_CoA_acyltransferase"/>
</dbReference>
<dbReference type="NCBIfam" id="NF043067">
    <property type="entry name" value="AAC_6p_group_E"/>
    <property type="match status" value="1"/>
</dbReference>
<evidence type="ECO:0000256" key="2">
    <source>
        <dbReference type="ARBA" id="ARBA00012888"/>
    </source>
</evidence>
<keyword evidence="5" id="KW-0046">Antibiotic resistance</keyword>
<dbReference type="Proteomes" id="UP000824205">
    <property type="component" value="Unassembled WGS sequence"/>
</dbReference>
<dbReference type="PIRSF" id="PIRSF000452">
    <property type="entry name" value="6-N-acetyltransf"/>
    <property type="match status" value="1"/>
</dbReference>
<name>A0A9D1UFD5_9FIRM</name>
<dbReference type="GO" id="GO:0046677">
    <property type="term" value="P:response to antibiotic"/>
    <property type="evidence" value="ECO:0007669"/>
    <property type="project" value="UniProtKB-KW"/>
</dbReference>
<evidence type="ECO:0000313" key="11">
    <source>
        <dbReference type="Proteomes" id="UP000824205"/>
    </source>
</evidence>
<dbReference type="SUPFAM" id="SSF55729">
    <property type="entry name" value="Acyl-CoA N-acyltransferases (Nat)"/>
    <property type="match status" value="1"/>
</dbReference>
<dbReference type="CDD" id="cd04301">
    <property type="entry name" value="NAT_SF"/>
    <property type="match status" value="1"/>
</dbReference>
<reference evidence="10" key="1">
    <citation type="journal article" date="2021" name="PeerJ">
        <title>Extensive microbial diversity within the chicken gut microbiome revealed by metagenomics and culture.</title>
        <authorList>
            <person name="Gilroy R."/>
            <person name="Ravi A."/>
            <person name="Getino M."/>
            <person name="Pursley I."/>
            <person name="Horton D.L."/>
            <person name="Alikhan N.F."/>
            <person name="Baker D."/>
            <person name="Gharbi K."/>
            <person name="Hall N."/>
            <person name="Watson M."/>
            <person name="Adriaenssens E.M."/>
            <person name="Foster-Nyarko E."/>
            <person name="Jarju S."/>
            <person name="Secka A."/>
            <person name="Antonio M."/>
            <person name="Oren A."/>
            <person name="Chaudhuri R.R."/>
            <person name="La Ragione R."/>
            <person name="Hildebrand F."/>
            <person name="Pallen M.J."/>
        </authorList>
    </citation>
    <scope>NUCLEOTIDE SEQUENCE</scope>
    <source>
        <strain evidence="10">421</strain>
    </source>
</reference>
<dbReference type="PROSITE" id="PS51186">
    <property type="entry name" value="GNAT"/>
    <property type="match status" value="1"/>
</dbReference>
<sequence length="152" mass="17567">MLGDRIPLQYSLCRERDAAKVASLAVKLWRDADHEELKREFETLVKTEDNIIFTAYFQNEMIAFAHCAIRHEYVEGAHSDDVGYLEAVYVEEQFRNLGIASYLMEYCENWARSKGCKQFASDCEINNSASVALHRKYGFAESARLVHFIKDN</sequence>
<comment type="subunit">
    <text evidence="1">Homodimer.</text>
</comment>
<dbReference type="InterPro" id="IPR050832">
    <property type="entry name" value="Bact_Acetyltransf"/>
</dbReference>
<evidence type="ECO:0000256" key="4">
    <source>
        <dbReference type="ARBA" id="ARBA00022679"/>
    </source>
</evidence>